<evidence type="ECO:0000256" key="3">
    <source>
        <dbReference type="ARBA" id="ARBA00006490"/>
    </source>
</evidence>
<evidence type="ECO:0000313" key="13">
    <source>
        <dbReference type="EMBL" id="PMP97969.1"/>
    </source>
</evidence>
<keyword evidence="6" id="KW-0479">Metal-binding</keyword>
<evidence type="ECO:0000256" key="4">
    <source>
        <dbReference type="ARBA" id="ARBA00012239"/>
    </source>
</evidence>
<sequence>MKDIIYLDYNATTPTLPEVIEEFKLYSGEYFANPSSAHKFGKFVKEKLEGFRKKVADLINAEPEEIIFTSGGTEANHLALFGIALSKEKGHILVSSFEHPSVLKPAVKLLELGFQIDFIPINPQGYVDPDEVKRHLKSNTILVSVMMANNEIGTIQPIKEIAEICKEREIYFHTDACQAVGKIVVDVKEIGCSLLSMAGHKMYAPKGIGALFVKKGVKIEPIFLGGGQERGLRAGTEPIPLIAALAKACEIIKRDLTGEKERLIFLREKLYQGLKEIYPGLYRYGIPEKTLPNTLTVSFIGKNGAKILSDLSQICASTGAACHDRKGSHTLLALKVSPEITEGTVRFSLGRYTSLDEIEKTLEIFSEYFKGNV</sequence>
<dbReference type="InterPro" id="IPR015424">
    <property type="entry name" value="PyrdxlP-dep_Trfase"/>
</dbReference>
<organism evidence="12 14">
    <name type="scientific">Thermodesulfobacterium geofontis</name>
    <dbReference type="NCBI Taxonomy" id="1295609"/>
    <lineage>
        <taxon>Bacteria</taxon>
        <taxon>Pseudomonadati</taxon>
        <taxon>Thermodesulfobacteriota</taxon>
        <taxon>Thermodesulfobacteria</taxon>
        <taxon>Thermodesulfobacteriales</taxon>
        <taxon>Thermodesulfobacteriaceae</taxon>
        <taxon>Thermodesulfobacterium</taxon>
    </lineage>
</organism>
<dbReference type="GO" id="GO:0051536">
    <property type="term" value="F:iron-sulfur cluster binding"/>
    <property type="evidence" value="ECO:0007669"/>
    <property type="project" value="UniProtKB-KW"/>
</dbReference>
<dbReference type="Gene3D" id="3.90.1150.10">
    <property type="entry name" value="Aspartate Aminotransferase, domain 1"/>
    <property type="match status" value="1"/>
</dbReference>
<dbReference type="EMBL" id="PNIK01000078">
    <property type="protein sequence ID" value="PMP66423.1"/>
    <property type="molecule type" value="Genomic_DNA"/>
</dbReference>
<dbReference type="SUPFAM" id="SSF53383">
    <property type="entry name" value="PLP-dependent transferases"/>
    <property type="match status" value="1"/>
</dbReference>
<evidence type="ECO:0000256" key="5">
    <source>
        <dbReference type="ARBA" id="ARBA00022679"/>
    </source>
</evidence>
<keyword evidence="8" id="KW-0408">Iron</keyword>
<dbReference type="Gene3D" id="3.40.640.10">
    <property type="entry name" value="Type I PLP-dependent aspartate aminotransferase-like (Major domain)"/>
    <property type="match status" value="1"/>
</dbReference>
<dbReference type="FunFam" id="3.40.640.10:FF:000084">
    <property type="entry name" value="IscS-like cysteine desulfurase"/>
    <property type="match status" value="1"/>
</dbReference>
<dbReference type="PANTHER" id="PTHR11601">
    <property type="entry name" value="CYSTEINE DESULFURYLASE FAMILY MEMBER"/>
    <property type="match status" value="1"/>
</dbReference>
<proteinExistence type="inferred from homology"/>
<evidence type="ECO:0000313" key="15">
    <source>
        <dbReference type="Proteomes" id="UP000235619"/>
    </source>
</evidence>
<dbReference type="InterPro" id="IPR015422">
    <property type="entry name" value="PyrdxlP-dep_Trfase_small"/>
</dbReference>
<comment type="catalytic activity">
    <reaction evidence="10">
        <text>(sulfur carrier)-H + L-cysteine = (sulfur carrier)-SH + L-alanine</text>
        <dbReference type="Rhea" id="RHEA:43892"/>
        <dbReference type="Rhea" id="RHEA-COMP:14737"/>
        <dbReference type="Rhea" id="RHEA-COMP:14739"/>
        <dbReference type="ChEBI" id="CHEBI:29917"/>
        <dbReference type="ChEBI" id="CHEBI:35235"/>
        <dbReference type="ChEBI" id="CHEBI:57972"/>
        <dbReference type="ChEBI" id="CHEBI:64428"/>
        <dbReference type="EC" id="2.8.1.7"/>
    </reaction>
</comment>
<keyword evidence="5" id="KW-0808">Transferase</keyword>
<dbReference type="Proteomes" id="UP000235619">
    <property type="component" value="Unassembled WGS sequence"/>
</dbReference>
<protein>
    <recommendedName>
        <fullName evidence="4">cysteine desulfurase</fullName>
        <ecNumber evidence="4">2.8.1.7</ecNumber>
    </recommendedName>
</protein>
<dbReference type="PIRSF" id="PIRSF005572">
    <property type="entry name" value="NifS"/>
    <property type="match status" value="1"/>
</dbReference>
<evidence type="ECO:0000256" key="1">
    <source>
        <dbReference type="ARBA" id="ARBA00001933"/>
    </source>
</evidence>
<feature type="domain" description="Aminotransferase class V" evidence="11">
    <location>
        <begin position="5"/>
        <end position="360"/>
    </location>
</feature>
<keyword evidence="7" id="KW-0663">Pyridoxal phosphate</keyword>
<dbReference type="GO" id="GO:0031071">
    <property type="term" value="F:cysteine desulfurase activity"/>
    <property type="evidence" value="ECO:0007669"/>
    <property type="project" value="UniProtKB-EC"/>
</dbReference>
<evidence type="ECO:0000256" key="9">
    <source>
        <dbReference type="ARBA" id="ARBA00023014"/>
    </source>
</evidence>
<comment type="function">
    <text evidence="2">Catalyzes the removal of elemental sulfur atoms from cysteine to produce alanine. Seems to participate in the biosynthesis of the nitrogenase metalloclusters by providing the inorganic sulfur required for the Fe-S core formation.</text>
</comment>
<evidence type="ECO:0000313" key="14">
    <source>
        <dbReference type="Proteomes" id="UP000235460"/>
    </source>
</evidence>
<evidence type="ECO:0000256" key="10">
    <source>
        <dbReference type="ARBA" id="ARBA00050776"/>
    </source>
</evidence>
<comment type="similarity">
    <text evidence="3">Belongs to the class-V pyridoxal-phosphate-dependent aminotransferase family. NifS/IscS subfamily.</text>
</comment>
<dbReference type="AlphaFoldDB" id="A0A2N7PMI5"/>
<evidence type="ECO:0000256" key="6">
    <source>
        <dbReference type="ARBA" id="ARBA00022723"/>
    </source>
</evidence>
<dbReference type="InterPro" id="IPR016454">
    <property type="entry name" value="Cysteine_dSase"/>
</dbReference>
<evidence type="ECO:0000256" key="8">
    <source>
        <dbReference type="ARBA" id="ARBA00023004"/>
    </source>
</evidence>
<dbReference type="Pfam" id="PF00266">
    <property type="entry name" value="Aminotran_5"/>
    <property type="match status" value="1"/>
</dbReference>
<name>A0A2N7PMI5_9BACT</name>
<comment type="cofactor">
    <cofactor evidence="1">
        <name>pyridoxal 5'-phosphate</name>
        <dbReference type="ChEBI" id="CHEBI:597326"/>
    </cofactor>
</comment>
<comment type="caution">
    <text evidence="12">The sequence shown here is derived from an EMBL/GenBank/DDBJ whole genome shotgun (WGS) entry which is preliminary data.</text>
</comment>
<dbReference type="InterPro" id="IPR000192">
    <property type="entry name" value="Aminotrans_V_dom"/>
</dbReference>
<gene>
    <name evidence="13" type="ORF">C0169_01330</name>
    <name evidence="12" type="ORF">C0190_05680</name>
</gene>
<evidence type="ECO:0000313" key="12">
    <source>
        <dbReference type="EMBL" id="PMP66423.1"/>
    </source>
</evidence>
<evidence type="ECO:0000256" key="2">
    <source>
        <dbReference type="ARBA" id="ARBA00003120"/>
    </source>
</evidence>
<reference evidence="14 15" key="1">
    <citation type="submission" date="2018-01" db="EMBL/GenBank/DDBJ databases">
        <title>Metagenomic assembled genomes from two thermal pools in the Uzon Caldera, Kamchatka, Russia.</title>
        <authorList>
            <person name="Wilkins L."/>
            <person name="Ettinger C."/>
        </authorList>
    </citation>
    <scope>NUCLEOTIDE SEQUENCE [LARGE SCALE GENOMIC DNA]</scope>
    <source>
        <strain evidence="13">ARK-04</strain>
        <strain evidence="12">ZAV-08</strain>
    </source>
</reference>
<keyword evidence="9" id="KW-0411">Iron-sulfur</keyword>
<dbReference type="GO" id="GO:0046872">
    <property type="term" value="F:metal ion binding"/>
    <property type="evidence" value="ECO:0007669"/>
    <property type="project" value="UniProtKB-KW"/>
</dbReference>
<accession>A0A2N7PMI5</accession>
<dbReference type="InterPro" id="IPR015421">
    <property type="entry name" value="PyrdxlP-dep_Trfase_major"/>
</dbReference>
<evidence type="ECO:0000256" key="7">
    <source>
        <dbReference type="ARBA" id="ARBA00022898"/>
    </source>
</evidence>
<dbReference type="EMBL" id="PNJD01000082">
    <property type="protein sequence ID" value="PMP97969.1"/>
    <property type="molecule type" value="Genomic_DNA"/>
</dbReference>
<dbReference type="EC" id="2.8.1.7" evidence="4"/>
<evidence type="ECO:0000259" key="11">
    <source>
        <dbReference type="Pfam" id="PF00266"/>
    </source>
</evidence>
<dbReference type="PANTHER" id="PTHR11601:SF34">
    <property type="entry name" value="CYSTEINE DESULFURASE"/>
    <property type="match status" value="1"/>
</dbReference>
<dbReference type="Proteomes" id="UP000235460">
    <property type="component" value="Unassembled WGS sequence"/>
</dbReference>